<feature type="transmembrane region" description="Helical" evidence="7">
    <location>
        <begin position="16"/>
        <end position="41"/>
    </location>
</feature>
<keyword evidence="3 7" id="KW-0812">Transmembrane</keyword>
<dbReference type="SUPFAM" id="SSF103473">
    <property type="entry name" value="MFS general substrate transporter"/>
    <property type="match status" value="1"/>
</dbReference>
<feature type="non-terminal residue" evidence="8">
    <location>
        <position position="703"/>
    </location>
</feature>
<dbReference type="AlphaFoldDB" id="A0A9W8MMJ6"/>
<evidence type="ECO:0000256" key="6">
    <source>
        <dbReference type="SAM" id="MobiDB-lite"/>
    </source>
</evidence>
<feature type="transmembrane region" description="Helical" evidence="7">
    <location>
        <begin position="633"/>
        <end position="659"/>
    </location>
</feature>
<keyword evidence="2" id="KW-0813">Transport</keyword>
<feature type="transmembrane region" description="Helical" evidence="7">
    <location>
        <begin position="114"/>
        <end position="132"/>
    </location>
</feature>
<dbReference type="GO" id="GO:0022857">
    <property type="term" value="F:transmembrane transporter activity"/>
    <property type="evidence" value="ECO:0007669"/>
    <property type="project" value="InterPro"/>
</dbReference>
<dbReference type="Pfam" id="PF07690">
    <property type="entry name" value="MFS_1"/>
    <property type="match status" value="1"/>
</dbReference>
<accession>A0A9W8MMJ6</accession>
<comment type="caution">
    <text evidence="8">The sequence shown here is derived from an EMBL/GenBank/DDBJ whole genome shotgun (WGS) entry which is preliminary data.</text>
</comment>
<keyword evidence="9" id="KW-1185">Reference proteome</keyword>
<dbReference type="InterPro" id="IPR001958">
    <property type="entry name" value="Tet-R_TetA/multi-R_MdtG-like"/>
</dbReference>
<dbReference type="Gene3D" id="1.20.1250.20">
    <property type="entry name" value="MFS general substrate transporter like domains"/>
    <property type="match status" value="2"/>
</dbReference>
<evidence type="ECO:0000256" key="1">
    <source>
        <dbReference type="ARBA" id="ARBA00004141"/>
    </source>
</evidence>
<evidence type="ECO:0000256" key="4">
    <source>
        <dbReference type="ARBA" id="ARBA00022989"/>
    </source>
</evidence>
<feature type="region of interest" description="Disordered" evidence="6">
    <location>
        <begin position="397"/>
        <end position="463"/>
    </location>
</feature>
<dbReference type="EMBL" id="JANBPK010000730">
    <property type="protein sequence ID" value="KAJ2933969.1"/>
    <property type="molecule type" value="Genomic_DNA"/>
</dbReference>
<comment type="subcellular location">
    <subcellularLocation>
        <location evidence="1">Membrane</location>
        <topology evidence="1">Multi-pass membrane protein</topology>
    </subcellularLocation>
</comment>
<evidence type="ECO:0000313" key="8">
    <source>
        <dbReference type="EMBL" id="KAJ2933969.1"/>
    </source>
</evidence>
<name>A0A9W8MMJ6_9AGAR</name>
<reference evidence="8" key="1">
    <citation type="submission" date="2022-06" db="EMBL/GenBank/DDBJ databases">
        <title>Genome Sequence of Candolleomyces eurysporus.</title>
        <authorList>
            <person name="Buettner E."/>
        </authorList>
    </citation>
    <scope>NUCLEOTIDE SEQUENCE</scope>
    <source>
        <strain evidence="8">VTCC 930004</strain>
    </source>
</reference>
<evidence type="ECO:0000256" key="3">
    <source>
        <dbReference type="ARBA" id="ARBA00022692"/>
    </source>
</evidence>
<feature type="transmembrane region" description="Helical" evidence="7">
    <location>
        <begin position="679"/>
        <end position="702"/>
    </location>
</feature>
<feature type="transmembrane region" description="Helical" evidence="7">
    <location>
        <begin position="53"/>
        <end position="75"/>
    </location>
</feature>
<feature type="transmembrane region" description="Helical" evidence="7">
    <location>
        <begin position="144"/>
        <end position="166"/>
    </location>
</feature>
<keyword evidence="4 7" id="KW-1133">Transmembrane helix</keyword>
<sequence length="703" mass="75391">MAAGEPDATPLPKLSMIVLSITMLGEFLSANVSTPFLLFMVKGFGELSDDAEVALWTGIIVSTFFLTQFVTSLLWATVAEKHGRRAVLVVSLLGTALTCLTFGTATSLKQAVCIRLLQGVFAGSVGVARGSVAFITDPSNEGRAYAILGFCWGFGGVAGAIVGGSFERPADKWPDIFKDIAIFNTYPYLLPCAIASTIMLSGSILACFLGPDGGPREGAIQLGPEKDDPHPTIPEEESVVLDSPFEEEESTGLTRLTRKISRRFSNIFAKRVSDAHTPAQNIASTSVSVPLNSPPTNSDRARSFSRTSRANGSAYGYSGAYRHRLASNPTLGAFRRGSLASTLRRRRGSNFDTVRDSTETPDLNFAQRLLMANENAVTNIADLWVASAINADNEDVFESDEEDGLEGGNDPLEEEGLGAGSSTLSPPYLGHRPSTTSFGPRRPSHRHPSVSFHPHLQSPRRPSIVPSIFSHSGVRTPPAVLEAQRLLSGEGDDHLGTIAESGQTSQVDAESLREPPPSLASQIPTLIIVQYGVMALHTTTHDQIFMSYLVSKYESGGLNLNAGHFAQLIALMCFVQIAYQFYLYPNMGYAVSFVTLDPVAESMFRIGTILFIPSYLTVVLYRPLASPEDGGNLLLMIVTPPAAVGYANGIAQSIVSLARCVGPVIGGYLWSTSVQDHPSGYYMGFVVCAAVCALTVAQSFLIR</sequence>
<evidence type="ECO:0000313" key="9">
    <source>
        <dbReference type="Proteomes" id="UP001140091"/>
    </source>
</evidence>
<evidence type="ECO:0008006" key="10">
    <source>
        <dbReference type="Google" id="ProtNLM"/>
    </source>
</evidence>
<feature type="transmembrane region" description="Helical" evidence="7">
    <location>
        <begin position="87"/>
        <end position="108"/>
    </location>
</feature>
<dbReference type="GO" id="GO:0016020">
    <property type="term" value="C:membrane"/>
    <property type="evidence" value="ECO:0007669"/>
    <property type="project" value="UniProtKB-SubCell"/>
</dbReference>
<dbReference type="OrthoDB" id="10262656at2759"/>
<dbReference type="Proteomes" id="UP001140091">
    <property type="component" value="Unassembled WGS sequence"/>
</dbReference>
<dbReference type="InterPro" id="IPR036259">
    <property type="entry name" value="MFS_trans_sf"/>
</dbReference>
<organism evidence="8 9">
    <name type="scientific">Candolleomyces eurysporus</name>
    <dbReference type="NCBI Taxonomy" id="2828524"/>
    <lineage>
        <taxon>Eukaryota</taxon>
        <taxon>Fungi</taxon>
        <taxon>Dikarya</taxon>
        <taxon>Basidiomycota</taxon>
        <taxon>Agaricomycotina</taxon>
        <taxon>Agaricomycetes</taxon>
        <taxon>Agaricomycetidae</taxon>
        <taxon>Agaricales</taxon>
        <taxon>Agaricineae</taxon>
        <taxon>Psathyrellaceae</taxon>
        <taxon>Candolleomyces</taxon>
    </lineage>
</organism>
<keyword evidence="5 7" id="KW-0472">Membrane</keyword>
<evidence type="ECO:0000256" key="2">
    <source>
        <dbReference type="ARBA" id="ARBA00022448"/>
    </source>
</evidence>
<feature type="region of interest" description="Disordered" evidence="6">
    <location>
        <begin position="279"/>
        <end position="309"/>
    </location>
</feature>
<gene>
    <name evidence="8" type="ORF">H1R20_g3164</name>
</gene>
<proteinExistence type="predicted"/>
<protein>
    <recommendedName>
        <fullName evidence="10">Major facilitator superfamily MFS-1</fullName>
    </recommendedName>
</protein>
<dbReference type="PRINTS" id="PR01035">
    <property type="entry name" value="TCRTETA"/>
</dbReference>
<evidence type="ECO:0000256" key="5">
    <source>
        <dbReference type="ARBA" id="ARBA00023136"/>
    </source>
</evidence>
<evidence type="ECO:0000256" key="7">
    <source>
        <dbReference type="SAM" id="Phobius"/>
    </source>
</evidence>
<feature type="compositionally biased region" description="Acidic residues" evidence="6">
    <location>
        <begin position="397"/>
        <end position="416"/>
    </location>
</feature>
<dbReference type="PANTHER" id="PTHR23504:SF17">
    <property type="entry name" value="MAJOR FACILITATOR SUPERFAMILY (MFS) PROFILE DOMAIN-CONTAINING PROTEIN"/>
    <property type="match status" value="1"/>
</dbReference>
<feature type="transmembrane region" description="Helical" evidence="7">
    <location>
        <begin position="562"/>
        <end position="582"/>
    </location>
</feature>
<feature type="transmembrane region" description="Helical" evidence="7">
    <location>
        <begin position="602"/>
        <end position="621"/>
    </location>
</feature>
<dbReference type="InterPro" id="IPR011701">
    <property type="entry name" value="MFS"/>
</dbReference>
<feature type="transmembrane region" description="Helical" evidence="7">
    <location>
        <begin position="186"/>
        <end position="209"/>
    </location>
</feature>
<dbReference type="PANTHER" id="PTHR23504">
    <property type="entry name" value="MAJOR FACILITATOR SUPERFAMILY DOMAIN-CONTAINING PROTEIN 10"/>
    <property type="match status" value="1"/>
</dbReference>